<protein>
    <recommendedName>
        <fullName evidence="2">M23ase beta-sheet core domain-containing protein</fullName>
    </recommendedName>
</protein>
<dbReference type="EMBL" id="VDMP01000026">
    <property type="protein sequence ID" value="TNM37432.1"/>
    <property type="molecule type" value="Genomic_DNA"/>
</dbReference>
<keyword evidence="1" id="KW-0175">Coiled coil</keyword>
<dbReference type="SUPFAM" id="SSF57997">
    <property type="entry name" value="Tropomyosin"/>
    <property type="match status" value="1"/>
</dbReference>
<dbReference type="Pfam" id="PF01551">
    <property type="entry name" value="Peptidase_M23"/>
    <property type="match status" value="1"/>
</dbReference>
<feature type="coiled-coil region" evidence="1">
    <location>
        <begin position="268"/>
        <end position="295"/>
    </location>
</feature>
<dbReference type="Proteomes" id="UP000313231">
    <property type="component" value="Unassembled WGS sequence"/>
</dbReference>
<feature type="coiled-coil region" evidence="1">
    <location>
        <begin position="73"/>
        <end position="142"/>
    </location>
</feature>
<dbReference type="Gene3D" id="1.20.5.340">
    <property type="match status" value="1"/>
</dbReference>
<reference evidence="3 4" key="1">
    <citation type="journal article" date="2016" name="Int. J. Syst. Evol. Microbiol.">
        <title>Nocardioides albidus sp. nov., an actinobacterium isolated from garden soil.</title>
        <authorList>
            <person name="Singh H."/>
            <person name="Du J."/>
            <person name="Trinh H."/>
            <person name="Won K."/>
            <person name="Yang J.E."/>
            <person name="Yin C."/>
            <person name="Kook M."/>
            <person name="Yi T.H."/>
        </authorList>
    </citation>
    <scope>NUCLEOTIDE SEQUENCE [LARGE SCALE GENOMIC DNA]</scope>
    <source>
        <strain evidence="3 4">CCTCC AB 2015297</strain>
    </source>
</reference>
<evidence type="ECO:0000256" key="1">
    <source>
        <dbReference type="SAM" id="Coils"/>
    </source>
</evidence>
<dbReference type="InterPro" id="IPR016047">
    <property type="entry name" value="M23ase_b-sheet_dom"/>
</dbReference>
<dbReference type="AlphaFoldDB" id="A0A5C4VNL4"/>
<dbReference type="OrthoDB" id="1099523at2"/>
<accession>A0A5C4VNL4</accession>
<sequence>MRSFPSAPWLRRAHDLRDRLPVWAHPEWLVTAVAVLVAVAGLTVPLAHADDRDDLKHKQNQVKGQIADVRGEIHEASQKVAKIARRLERAKTRLAGARERLASVRADLADAQAAAATLATQLAEAQGRLAAARAALAQARADVAVQRDASRDTLIGLAQQGDARLALLAAYADAGDIEDVLMGETTNELVVGRQNDALVALEAAEDALEAQRAAVRAARDEVAAAKQAADDNVAQVSALVDRAAATESEVESLVARTKGVRKEVVAAREADRDALRRLEKREARIRQKIMELAKKQKGSYNGATGGLLARPGPGPVTSPYGYRIHPIYGYWGLHNGTDFGTGCGAALWAGESGTVINEYYDEIYGNRLYLAIGKVNGADIVLVYNHLSRYAVGEGAKVKRGQVVGYSGSTGWSTGCHLHFIVMRDGDTVDPMTYL</sequence>
<dbReference type="RefSeq" id="WP_139623978.1">
    <property type="nucleotide sequence ID" value="NZ_VDMP01000026.1"/>
</dbReference>
<feature type="domain" description="M23ase beta-sheet core" evidence="2">
    <location>
        <begin position="333"/>
        <end position="431"/>
    </location>
</feature>
<gene>
    <name evidence="3" type="ORF">FHP29_16515</name>
</gene>
<feature type="coiled-coil region" evidence="1">
    <location>
        <begin position="198"/>
        <end position="228"/>
    </location>
</feature>
<evidence type="ECO:0000313" key="3">
    <source>
        <dbReference type="EMBL" id="TNM37432.1"/>
    </source>
</evidence>
<dbReference type="SUPFAM" id="SSF51261">
    <property type="entry name" value="Duplicated hybrid motif"/>
    <property type="match status" value="1"/>
</dbReference>
<comment type="caution">
    <text evidence="3">The sequence shown here is derived from an EMBL/GenBank/DDBJ whole genome shotgun (WGS) entry which is preliminary data.</text>
</comment>
<dbReference type="InterPro" id="IPR011055">
    <property type="entry name" value="Dup_hybrid_motif"/>
</dbReference>
<evidence type="ECO:0000259" key="2">
    <source>
        <dbReference type="Pfam" id="PF01551"/>
    </source>
</evidence>
<proteinExistence type="predicted"/>
<organism evidence="3 4">
    <name type="scientific">Nocardioides albidus</name>
    <dbReference type="NCBI Taxonomy" id="1517589"/>
    <lineage>
        <taxon>Bacteria</taxon>
        <taxon>Bacillati</taxon>
        <taxon>Actinomycetota</taxon>
        <taxon>Actinomycetes</taxon>
        <taxon>Propionibacteriales</taxon>
        <taxon>Nocardioidaceae</taxon>
        <taxon>Nocardioides</taxon>
    </lineage>
</organism>
<name>A0A5C4VNL4_9ACTN</name>
<dbReference type="GO" id="GO:0004222">
    <property type="term" value="F:metalloendopeptidase activity"/>
    <property type="evidence" value="ECO:0007669"/>
    <property type="project" value="TreeGrafter"/>
</dbReference>
<dbReference type="PANTHER" id="PTHR21666:SF270">
    <property type="entry name" value="MUREIN HYDROLASE ACTIVATOR ENVC"/>
    <property type="match status" value="1"/>
</dbReference>
<evidence type="ECO:0000313" key="4">
    <source>
        <dbReference type="Proteomes" id="UP000313231"/>
    </source>
</evidence>
<dbReference type="InterPro" id="IPR050570">
    <property type="entry name" value="Cell_wall_metabolism_enzyme"/>
</dbReference>
<dbReference type="PANTHER" id="PTHR21666">
    <property type="entry name" value="PEPTIDASE-RELATED"/>
    <property type="match status" value="1"/>
</dbReference>
<keyword evidence="4" id="KW-1185">Reference proteome</keyword>
<dbReference type="CDD" id="cd12797">
    <property type="entry name" value="M23_peptidase"/>
    <property type="match status" value="1"/>
</dbReference>
<dbReference type="Gene3D" id="2.70.70.10">
    <property type="entry name" value="Glucose Permease (Domain IIA)"/>
    <property type="match status" value="1"/>
</dbReference>